<keyword evidence="2" id="KW-1185">Reference proteome</keyword>
<protein>
    <recommendedName>
        <fullName evidence="3">Nitroimidazol reductase NimA-like FMN-containing flavoprotein (Pyridoxamine 5'-phosphate oxidase superfamily)</fullName>
    </recommendedName>
</protein>
<dbReference type="Proteomes" id="UP000241247">
    <property type="component" value="Unassembled WGS sequence"/>
</dbReference>
<proteinExistence type="predicted"/>
<evidence type="ECO:0008006" key="3">
    <source>
        <dbReference type="Google" id="ProtNLM"/>
    </source>
</evidence>
<comment type="caution">
    <text evidence="1">The sequence shown here is derived from an EMBL/GenBank/DDBJ whole genome shotgun (WGS) entry which is preliminary data.</text>
</comment>
<name>A0A2T5B5I3_MYCDI</name>
<dbReference type="InterPro" id="IPR024747">
    <property type="entry name" value="Pyridox_Oxase-rel"/>
</dbReference>
<dbReference type="Gene3D" id="2.30.110.10">
    <property type="entry name" value="Electron Transport, Fmn-binding Protein, Chain A"/>
    <property type="match status" value="1"/>
</dbReference>
<dbReference type="Pfam" id="PF12900">
    <property type="entry name" value="Pyridox_ox_2"/>
    <property type="match status" value="1"/>
</dbReference>
<dbReference type="InterPro" id="IPR012349">
    <property type="entry name" value="Split_barrel_FMN-bd"/>
</dbReference>
<sequence length="151" mass="17368">MYVREMSYPECHSLVAGGDLARLACCKDGQPYIVPITYALEGQCVYCFSMPGQKVEWMRDNPKVCLQVDTFYSGRQWKSVVVSGRFRELSHEQTPRSEWIHAWSLLERKTNWWEPGGLKPEPQEISPESPHIFFCVDVEGMTGRAAFDEKS</sequence>
<dbReference type="EMBL" id="PZZZ01000005">
    <property type="protein sequence ID" value="PTM94203.1"/>
    <property type="molecule type" value="Genomic_DNA"/>
</dbReference>
<evidence type="ECO:0000313" key="2">
    <source>
        <dbReference type="Proteomes" id="UP000241247"/>
    </source>
</evidence>
<dbReference type="RefSeq" id="WP_108003317.1">
    <property type="nucleotide sequence ID" value="NZ_JBHEEX010000003.1"/>
</dbReference>
<dbReference type="SUPFAM" id="SSF50475">
    <property type="entry name" value="FMN-binding split barrel"/>
    <property type="match status" value="1"/>
</dbReference>
<dbReference type="AlphaFoldDB" id="A0A2T5B5I3"/>
<gene>
    <name evidence="1" type="ORF">C7449_105102</name>
</gene>
<evidence type="ECO:0000313" key="1">
    <source>
        <dbReference type="EMBL" id="PTM94203.1"/>
    </source>
</evidence>
<dbReference type="OrthoDB" id="8137294at2"/>
<accession>A0A2T5B5I3</accession>
<reference evidence="1 2" key="1">
    <citation type="submission" date="2018-04" db="EMBL/GenBank/DDBJ databases">
        <title>Genomic Encyclopedia of Type Strains, Phase IV (KMG-IV): sequencing the most valuable type-strain genomes for metagenomic binning, comparative biology and taxonomic classification.</title>
        <authorList>
            <person name="Goeker M."/>
        </authorList>
    </citation>
    <scope>NUCLEOTIDE SEQUENCE [LARGE SCALE GENOMIC DNA]</scope>
    <source>
        <strain evidence="1 2">DSM 7138</strain>
    </source>
</reference>
<organism evidence="1 2">
    <name type="scientific">Mycoplana dimorpha</name>
    <dbReference type="NCBI Taxonomy" id="28320"/>
    <lineage>
        <taxon>Bacteria</taxon>
        <taxon>Pseudomonadati</taxon>
        <taxon>Pseudomonadota</taxon>
        <taxon>Alphaproteobacteria</taxon>
        <taxon>Hyphomicrobiales</taxon>
        <taxon>Rhizobiaceae</taxon>
        <taxon>Mycoplana</taxon>
    </lineage>
</organism>